<reference evidence="9 10" key="1">
    <citation type="submission" date="2021-01" db="EMBL/GenBank/DDBJ databases">
        <title>Genomic Encyclopedia of Type Strains, Phase IV (KMG-IV): sequencing the most valuable type-strain genomes for metagenomic binning, comparative biology and taxonomic classification.</title>
        <authorList>
            <person name="Goeker M."/>
        </authorList>
    </citation>
    <scope>NUCLEOTIDE SEQUENCE [LARGE SCALE GENOMIC DNA]</scope>
    <source>
        <strain evidence="9 10">DSM 25890</strain>
    </source>
</reference>
<dbReference type="NCBIfam" id="TIGR00912">
    <property type="entry name" value="2A0309"/>
    <property type="match status" value="1"/>
</dbReference>
<keyword evidence="7 8" id="KW-0472">Membrane</keyword>
<dbReference type="PANTHER" id="PTHR34975:SF2">
    <property type="entry name" value="SPORE GERMINATION PROTEIN A2"/>
    <property type="match status" value="1"/>
</dbReference>
<evidence type="ECO:0000313" key="9">
    <source>
        <dbReference type="EMBL" id="MBM7614816.1"/>
    </source>
</evidence>
<keyword evidence="10" id="KW-1185">Reference proteome</keyword>
<keyword evidence="3" id="KW-0813">Transport</keyword>
<evidence type="ECO:0000256" key="6">
    <source>
        <dbReference type="ARBA" id="ARBA00022989"/>
    </source>
</evidence>
<comment type="similarity">
    <text evidence="2">Belongs to the amino acid-polyamine-organocation (APC) superfamily. Spore germination protein (SGP) (TC 2.A.3.9) family.</text>
</comment>
<evidence type="ECO:0000256" key="5">
    <source>
        <dbReference type="ARBA" id="ARBA00022692"/>
    </source>
</evidence>
<feature type="transmembrane region" description="Helical" evidence="8">
    <location>
        <begin position="77"/>
        <end position="95"/>
    </location>
</feature>
<feature type="transmembrane region" description="Helical" evidence="8">
    <location>
        <begin position="35"/>
        <end position="56"/>
    </location>
</feature>
<proteinExistence type="inferred from homology"/>
<feature type="transmembrane region" description="Helical" evidence="8">
    <location>
        <begin position="300"/>
        <end position="317"/>
    </location>
</feature>
<evidence type="ECO:0000256" key="1">
    <source>
        <dbReference type="ARBA" id="ARBA00004141"/>
    </source>
</evidence>
<name>A0ABS2NPG7_9FIRM</name>
<protein>
    <submittedName>
        <fullName evidence="9">Spore germination protein (Amino acid permease)</fullName>
    </submittedName>
</protein>
<organism evidence="9 10">
    <name type="scientific">Alkaliphilus hydrothermalis</name>
    <dbReference type="NCBI Taxonomy" id="1482730"/>
    <lineage>
        <taxon>Bacteria</taxon>
        <taxon>Bacillati</taxon>
        <taxon>Bacillota</taxon>
        <taxon>Clostridia</taxon>
        <taxon>Peptostreptococcales</taxon>
        <taxon>Natronincolaceae</taxon>
        <taxon>Alkaliphilus</taxon>
    </lineage>
</organism>
<accession>A0ABS2NPG7</accession>
<comment type="subcellular location">
    <subcellularLocation>
        <location evidence="1">Membrane</location>
        <topology evidence="1">Multi-pass membrane protein</topology>
    </subcellularLocation>
</comment>
<dbReference type="PANTHER" id="PTHR34975">
    <property type="entry name" value="SPORE GERMINATION PROTEIN A2"/>
    <property type="match status" value="1"/>
</dbReference>
<keyword evidence="5 8" id="KW-0812">Transmembrane</keyword>
<dbReference type="Pfam" id="PF03845">
    <property type="entry name" value="Spore_permease"/>
    <property type="match status" value="1"/>
</dbReference>
<evidence type="ECO:0000256" key="3">
    <source>
        <dbReference type="ARBA" id="ARBA00022448"/>
    </source>
</evidence>
<evidence type="ECO:0000256" key="8">
    <source>
        <dbReference type="SAM" id="Phobius"/>
    </source>
</evidence>
<keyword evidence="4" id="KW-0309">Germination</keyword>
<feature type="transmembrane region" description="Helical" evidence="8">
    <location>
        <begin position="176"/>
        <end position="198"/>
    </location>
</feature>
<evidence type="ECO:0000256" key="2">
    <source>
        <dbReference type="ARBA" id="ARBA00007998"/>
    </source>
</evidence>
<sequence>MDKINPKHYAFLILATCIVSLKTYPKVFIQNGLRDSWVAVITSSILILLFLIYVIKTCQKNNVYNLVEIFQGALGKTFGNVMLGLFCLTLFFTLVESAAVEASSMHTNMLVATPVWFFILFFVGPAIYTLKQDLVAIITVTLIGISLIIIAGMNLAAMTHPYKDYSLLFPVFARGISGGFILSILQTLGLFGCVSITFPYLVDVTSKKRLLLYAVLGILFVIQMQIVSTTGVIATFDISRINQMPYPKLLQTQLVSHFRFLEAGELFVMLQIVGGWYIKYVVTFYALIKILKGLKINTPYMIYIISLMVAISAYLAGNDLFVLFRFLAYYTYIAFVGFVVIPTFVFAVFSFKNQKSPSGNV</sequence>
<dbReference type="RefSeq" id="WP_204401400.1">
    <property type="nucleotide sequence ID" value="NZ_JAFBEE010000007.1"/>
</dbReference>
<keyword evidence="6 8" id="KW-1133">Transmembrane helix</keyword>
<evidence type="ECO:0000256" key="4">
    <source>
        <dbReference type="ARBA" id="ARBA00022544"/>
    </source>
</evidence>
<evidence type="ECO:0000313" key="10">
    <source>
        <dbReference type="Proteomes" id="UP001314796"/>
    </source>
</evidence>
<dbReference type="EMBL" id="JAFBEE010000007">
    <property type="protein sequence ID" value="MBM7614816.1"/>
    <property type="molecule type" value="Genomic_DNA"/>
</dbReference>
<gene>
    <name evidence="9" type="ORF">JOC73_001335</name>
</gene>
<feature type="transmembrane region" description="Helical" evidence="8">
    <location>
        <begin position="210"/>
        <end position="236"/>
    </location>
</feature>
<feature type="transmembrane region" description="Helical" evidence="8">
    <location>
        <begin position="107"/>
        <end position="127"/>
    </location>
</feature>
<feature type="transmembrane region" description="Helical" evidence="8">
    <location>
        <begin position="329"/>
        <end position="351"/>
    </location>
</feature>
<comment type="caution">
    <text evidence="9">The sequence shown here is derived from an EMBL/GenBank/DDBJ whole genome shotgun (WGS) entry which is preliminary data.</text>
</comment>
<evidence type="ECO:0000256" key="7">
    <source>
        <dbReference type="ARBA" id="ARBA00023136"/>
    </source>
</evidence>
<feature type="transmembrane region" description="Helical" evidence="8">
    <location>
        <begin position="134"/>
        <end position="156"/>
    </location>
</feature>
<feature type="transmembrane region" description="Helical" evidence="8">
    <location>
        <begin position="266"/>
        <end position="288"/>
    </location>
</feature>
<dbReference type="InterPro" id="IPR004761">
    <property type="entry name" value="Spore_GerAB"/>
</dbReference>
<dbReference type="Proteomes" id="UP001314796">
    <property type="component" value="Unassembled WGS sequence"/>
</dbReference>